<evidence type="ECO:0000313" key="1">
    <source>
        <dbReference type="EMBL" id="SMB26265.1"/>
    </source>
</evidence>
<dbReference type="Pfam" id="PF13578">
    <property type="entry name" value="Methyltransf_24"/>
    <property type="match status" value="1"/>
</dbReference>
<dbReference type="EMBL" id="LT837803">
    <property type="protein sequence ID" value="SMB26265.1"/>
    <property type="molecule type" value="Genomic_DNA"/>
</dbReference>
<proteinExistence type="predicted"/>
<keyword evidence="2" id="KW-1185">Reference proteome</keyword>
<gene>
    <name evidence="1" type="ORF">SDENCHOL_20096</name>
</gene>
<name>A0A7Z7HRP8_9PROT</name>
<dbReference type="AlphaFoldDB" id="A0A7Z7HRP8"/>
<dbReference type="Proteomes" id="UP000242886">
    <property type="component" value="Chromosome SDENCHOL"/>
</dbReference>
<dbReference type="Gene3D" id="3.40.50.150">
    <property type="entry name" value="Vaccinia Virus protein VP39"/>
    <property type="match status" value="1"/>
</dbReference>
<evidence type="ECO:0000313" key="2">
    <source>
        <dbReference type="Proteomes" id="UP000242886"/>
    </source>
</evidence>
<organism evidence="1 2">
    <name type="scientific">Sterolibacterium denitrificans</name>
    <dbReference type="NCBI Taxonomy" id="157592"/>
    <lineage>
        <taxon>Bacteria</taxon>
        <taxon>Pseudomonadati</taxon>
        <taxon>Pseudomonadota</taxon>
        <taxon>Betaproteobacteria</taxon>
        <taxon>Nitrosomonadales</taxon>
        <taxon>Sterolibacteriaceae</taxon>
        <taxon>Sterolibacterium</taxon>
    </lineage>
</organism>
<dbReference type="SUPFAM" id="SSF53335">
    <property type="entry name" value="S-adenosyl-L-methionine-dependent methyltransferases"/>
    <property type="match status" value="1"/>
</dbReference>
<evidence type="ECO:0008006" key="3">
    <source>
        <dbReference type="Google" id="ProtNLM"/>
    </source>
</evidence>
<reference evidence="1" key="1">
    <citation type="submission" date="2017-03" db="EMBL/GenBank/DDBJ databases">
        <authorList>
            <consortium name="AG Boll"/>
        </authorList>
    </citation>
    <scope>NUCLEOTIDE SEQUENCE [LARGE SCALE GENOMIC DNA]</scope>
    <source>
        <strain evidence="1">Chol</strain>
    </source>
</reference>
<dbReference type="InterPro" id="IPR029063">
    <property type="entry name" value="SAM-dependent_MTases_sf"/>
</dbReference>
<sequence length="197" mass="22440">MAWNSGLIQRILDFDARNFLLDSLPKNATGMEIGVHKGDFTKRILERTSPELLYLVDPWKYESSSKYKNSWYGGWLGGSQERMDRRCDAVKQRFAAAISRGKVKVLRAYSSDAFASLPDAHLDWVYIDGNHLYEFVKSDLEQACRCVKPGGLITGDDYGEGGWWEGGVKRAVDEFVATRDDVELVCIKKCQFILKKR</sequence>
<protein>
    <recommendedName>
        <fullName evidence="3">Methyltransferase</fullName>
    </recommendedName>
</protein>
<accession>A0A7Z7HRP8</accession>